<dbReference type="EMBL" id="BDDD01002270">
    <property type="protein sequence ID" value="GAV80830.1"/>
    <property type="molecule type" value="Genomic_DNA"/>
</dbReference>
<sequence length="102" mass="11134">MLSGTIFPCDSRIPIFLPISSLFISIIAAMTIAMTDRNIPIPIRCITLIPRVMGIKTLSYNGIRIITDNVIALCSVAGGIFKMLPIFLFIAMPCFVKKVVGC</sequence>
<evidence type="ECO:0000313" key="2">
    <source>
        <dbReference type="EMBL" id="GAV80830.1"/>
    </source>
</evidence>
<comment type="caution">
    <text evidence="2">The sequence shown here is derived from an EMBL/GenBank/DDBJ whole genome shotgun (WGS) entry which is preliminary data.</text>
</comment>
<dbReference type="Proteomes" id="UP000187406">
    <property type="component" value="Unassembled WGS sequence"/>
</dbReference>
<organism evidence="2 3">
    <name type="scientific">Cephalotus follicularis</name>
    <name type="common">Albany pitcher plant</name>
    <dbReference type="NCBI Taxonomy" id="3775"/>
    <lineage>
        <taxon>Eukaryota</taxon>
        <taxon>Viridiplantae</taxon>
        <taxon>Streptophyta</taxon>
        <taxon>Embryophyta</taxon>
        <taxon>Tracheophyta</taxon>
        <taxon>Spermatophyta</taxon>
        <taxon>Magnoliopsida</taxon>
        <taxon>eudicotyledons</taxon>
        <taxon>Gunneridae</taxon>
        <taxon>Pentapetalae</taxon>
        <taxon>rosids</taxon>
        <taxon>fabids</taxon>
        <taxon>Oxalidales</taxon>
        <taxon>Cephalotaceae</taxon>
        <taxon>Cephalotus</taxon>
    </lineage>
</organism>
<reference evidence="3" key="1">
    <citation type="submission" date="2016-04" db="EMBL/GenBank/DDBJ databases">
        <title>Cephalotus genome sequencing.</title>
        <authorList>
            <person name="Fukushima K."/>
            <person name="Hasebe M."/>
            <person name="Fang X."/>
        </authorList>
    </citation>
    <scope>NUCLEOTIDE SEQUENCE [LARGE SCALE GENOMIC DNA]</scope>
    <source>
        <strain evidence="3">cv. St1</strain>
    </source>
</reference>
<gene>
    <name evidence="2" type="ORF">CFOL_v3_24290</name>
</gene>
<accession>A0A1Q3CKQ5</accession>
<name>A0A1Q3CKQ5_CEPFO</name>
<evidence type="ECO:0000313" key="3">
    <source>
        <dbReference type="Proteomes" id="UP000187406"/>
    </source>
</evidence>
<keyword evidence="1" id="KW-0812">Transmembrane</keyword>
<feature type="transmembrane region" description="Helical" evidence="1">
    <location>
        <begin position="15"/>
        <end position="34"/>
    </location>
</feature>
<keyword evidence="1" id="KW-0472">Membrane</keyword>
<keyword evidence="3" id="KW-1185">Reference proteome</keyword>
<proteinExistence type="predicted"/>
<feature type="transmembrane region" description="Helical" evidence="1">
    <location>
        <begin position="70"/>
        <end position="92"/>
    </location>
</feature>
<dbReference type="AlphaFoldDB" id="A0A1Q3CKQ5"/>
<dbReference type="InParanoid" id="A0A1Q3CKQ5"/>
<protein>
    <submittedName>
        <fullName evidence="2">Uncharacterized protein</fullName>
    </submittedName>
</protein>
<keyword evidence="1" id="KW-1133">Transmembrane helix</keyword>
<evidence type="ECO:0000256" key="1">
    <source>
        <dbReference type="SAM" id="Phobius"/>
    </source>
</evidence>